<evidence type="ECO:0000256" key="4">
    <source>
        <dbReference type="ARBA" id="ARBA00023136"/>
    </source>
</evidence>
<gene>
    <name evidence="8" type="ORF">LACBIDRAFT_295760</name>
</gene>
<feature type="transmembrane region" description="Helical" evidence="5">
    <location>
        <begin position="165"/>
        <end position="183"/>
    </location>
</feature>
<feature type="chain" id="PRO_5002747392" evidence="6">
    <location>
        <begin position="26"/>
        <end position="303"/>
    </location>
</feature>
<dbReference type="AlphaFoldDB" id="B0DXW9"/>
<accession>B0DXW9</accession>
<dbReference type="Proteomes" id="UP000001194">
    <property type="component" value="Unassembled WGS sequence"/>
</dbReference>
<dbReference type="KEGG" id="lbc:LACBIDRAFT_295760"/>
<keyword evidence="9" id="KW-1185">Reference proteome</keyword>
<dbReference type="Pfam" id="PF13886">
    <property type="entry name" value="TM7S3_TM198"/>
    <property type="match status" value="1"/>
</dbReference>
<protein>
    <submittedName>
        <fullName evidence="8">Predicted protein</fullName>
    </submittedName>
</protein>
<keyword evidence="6" id="KW-0732">Signal</keyword>
<dbReference type="GO" id="GO:0016020">
    <property type="term" value="C:membrane"/>
    <property type="evidence" value="ECO:0007669"/>
    <property type="project" value="UniProtKB-SubCell"/>
</dbReference>
<dbReference type="GeneID" id="6084470"/>
<dbReference type="InterPro" id="IPR025256">
    <property type="entry name" value="TM7S3/TM198-like_dom"/>
</dbReference>
<evidence type="ECO:0000259" key="7">
    <source>
        <dbReference type="Pfam" id="PF13886"/>
    </source>
</evidence>
<keyword evidence="2 5" id="KW-0812">Transmembrane</keyword>
<evidence type="ECO:0000256" key="3">
    <source>
        <dbReference type="ARBA" id="ARBA00022989"/>
    </source>
</evidence>
<reference evidence="8 9" key="1">
    <citation type="journal article" date="2008" name="Nature">
        <title>The genome of Laccaria bicolor provides insights into mycorrhizal symbiosis.</title>
        <authorList>
            <person name="Martin F."/>
            <person name="Aerts A."/>
            <person name="Ahren D."/>
            <person name="Brun A."/>
            <person name="Danchin E.G.J."/>
            <person name="Duchaussoy F."/>
            <person name="Gibon J."/>
            <person name="Kohler A."/>
            <person name="Lindquist E."/>
            <person name="Pereda V."/>
            <person name="Salamov A."/>
            <person name="Shapiro H.J."/>
            <person name="Wuyts J."/>
            <person name="Blaudez D."/>
            <person name="Buee M."/>
            <person name="Brokstein P."/>
            <person name="Canbaeck B."/>
            <person name="Cohen D."/>
            <person name="Courty P.E."/>
            <person name="Coutinho P.M."/>
            <person name="Delaruelle C."/>
            <person name="Detter J.C."/>
            <person name="Deveau A."/>
            <person name="DiFazio S."/>
            <person name="Duplessis S."/>
            <person name="Fraissinet-Tachet L."/>
            <person name="Lucic E."/>
            <person name="Frey-Klett P."/>
            <person name="Fourrey C."/>
            <person name="Feussner I."/>
            <person name="Gay G."/>
            <person name="Grimwood J."/>
            <person name="Hoegger P.J."/>
            <person name="Jain P."/>
            <person name="Kilaru S."/>
            <person name="Labbe J."/>
            <person name="Lin Y.C."/>
            <person name="Legue V."/>
            <person name="Le Tacon F."/>
            <person name="Marmeisse R."/>
            <person name="Melayah D."/>
            <person name="Montanini B."/>
            <person name="Muratet M."/>
            <person name="Nehls U."/>
            <person name="Niculita-Hirzel H."/>
            <person name="Oudot-Le Secq M.P."/>
            <person name="Peter M."/>
            <person name="Quesneville H."/>
            <person name="Rajashekar B."/>
            <person name="Reich M."/>
            <person name="Rouhier N."/>
            <person name="Schmutz J."/>
            <person name="Yin T."/>
            <person name="Chalot M."/>
            <person name="Henrissat B."/>
            <person name="Kuees U."/>
            <person name="Lucas S."/>
            <person name="Van de Peer Y."/>
            <person name="Podila G.K."/>
            <person name="Polle A."/>
            <person name="Pukkila P.J."/>
            <person name="Richardson P.M."/>
            <person name="Rouze P."/>
            <person name="Sanders I.R."/>
            <person name="Stajich J.E."/>
            <person name="Tunlid A."/>
            <person name="Tuskan G."/>
            <person name="Grigoriev I.V."/>
        </authorList>
    </citation>
    <scope>NUCLEOTIDE SEQUENCE [LARGE SCALE GENOMIC DNA]</scope>
    <source>
        <strain evidence="9">S238N-H82 / ATCC MYA-4686</strain>
    </source>
</reference>
<dbReference type="EMBL" id="DS547148">
    <property type="protein sequence ID" value="EDR00586.1"/>
    <property type="molecule type" value="Genomic_DNA"/>
</dbReference>
<keyword evidence="3 5" id="KW-1133">Transmembrane helix</keyword>
<evidence type="ECO:0000313" key="8">
    <source>
        <dbReference type="EMBL" id="EDR00586.1"/>
    </source>
</evidence>
<evidence type="ECO:0000256" key="2">
    <source>
        <dbReference type="ARBA" id="ARBA00022692"/>
    </source>
</evidence>
<feature type="transmembrane region" description="Helical" evidence="5">
    <location>
        <begin position="195"/>
        <end position="216"/>
    </location>
</feature>
<proteinExistence type="predicted"/>
<feature type="transmembrane region" description="Helical" evidence="5">
    <location>
        <begin position="223"/>
        <end position="244"/>
    </location>
</feature>
<dbReference type="OrthoDB" id="3359595at2759"/>
<comment type="subcellular location">
    <subcellularLocation>
        <location evidence="1">Membrane</location>
        <topology evidence="1">Multi-pass membrane protein</topology>
    </subcellularLocation>
</comment>
<evidence type="ECO:0000256" key="5">
    <source>
        <dbReference type="SAM" id="Phobius"/>
    </source>
</evidence>
<feature type="transmembrane region" description="Helical" evidence="5">
    <location>
        <begin position="85"/>
        <end position="102"/>
    </location>
</feature>
<feature type="transmembrane region" description="Helical" evidence="5">
    <location>
        <begin position="139"/>
        <end position="158"/>
    </location>
</feature>
<keyword evidence="4 5" id="KW-0472">Membrane</keyword>
<feature type="signal peptide" evidence="6">
    <location>
        <begin position="1"/>
        <end position="25"/>
    </location>
</feature>
<evidence type="ECO:0000313" key="9">
    <source>
        <dbReference type="Proteomes" id="UP000001194"/>
    </source>
</evidence>
<name>B0DXW9_LACBS</name>
<evidence type="ECO:0000256" key="6">
    <source>
        <dbReference type="SAM" id="SignalP"/>
    </source>
</evidence>
<feature type="transmembrane region" description="Helical" evidence="5">
    <location>
        <begin position="109"/>
        <end position="127"/>
    </location>
</feature>
<feature type="domain" description="TM7S3/TM198-like" evidence="7">
    <location>
        <begin position="90"/>
        <end position="247"/>
    </location>
</feature>
<dbReference type="InParanoid" id="B0DXW9"/>
<evidence type="ECO:0000256" key="1">
    <source>
        <dbReference type="ARBA" id="ARBA00004141"/>
    </source>
</evidence>
<dbReference type="RefSeq" id="XP_001888813.1">
    <property type="nucleotide sequence ID" value="XM_001888778.1"/>
</dbReference>
<sequence>MTSSLSSIFHLHFLPSMTLLQLAVASSGSPSPLLGPLPLIHLASRASPILNNHTGQLEAFNPITQQLIPQGPATDAGGQDFDGPAILWIIFAFVIGSPMAFAGIRGWRLTTGVGLGLAATVCSWAALVNTMGPTGISDLFILVTVLGFFVFGFIFGLLEIGRRSGFVMVGITGGLAFGIRIFILKADLLLPVSNAYGAIWAIIALMGAINGMLLVFKKTERGGLLFACASIGTFLTFLGVDLVLNRQVGMSRGLRFLFDRNSSHIVDIISNGYSPSLLTQILLAVSLGLTQFDVQRCCYMIQH</sequence>
<dbReference type="HOGENOM" id="CLU_060789_0_0_1"/>
<organism evidence="9">
    <name type="scientific">Laccaria bicolor (strain S238N-H82 / ATCC MYA-4686)</name>
    <name type="common">Bicoloured deceiver</name>
    <name type="synonym">Laccaria laccata var. bicolor</name>
    <dbReference type="NCBI Taxonomy" id="486041"/>
    <lineage>
        <taxon>Eukaryota</taxon>
        <taxon>Fungi</taxon>
        <taxon>Dikarya</taxon>
        <taxon>Basidiomycota</taxon>
        <taxon>Agaricomycotina</taxon>
        <taxon>Agaricomycetes</taxon>
        <taxon>Agaricomycetidae</taxon>
        <taxon>Agaricales</taxon>
        <taxon>Agaricineae</taxon>
        <taxon>Hydnangiaceae</taxon>
        <taxon>Laccaria</taxon>
    </lineage>
</organism>